<dbReference type="EMBL" id="CP093347">
    <property type="protein sequence ID" value="WOH01618.1"/>
    <property type="molecule type" value="Genomic_DNA"/>
</dbReference>
<evidence type="ECO:0000313" key="2">
    <source>
        <dbReference type="EMBL" id="WOH01618.1"/>
    </source>
</evidence>
<proteinExistence type="predicted"/>
<gene>
    <name evidence="1" type="ORF">DCAR_018362</name>
    <name evidence="2" type="ORF">DCAR_0521002</name>
</gene>
<dbReference type="Gramene" id="KZM95120">
    <property type="protein sequence ID" value="KZM95120"/>
    <property type="gene ID" value="DCAR_018362"/>
</dbReference>
<dbReference type="EMBL" id="LNRQ01000005">
    <property type="protein sequence ID" value="KZM95120.1"/>
    <property type="molecule type" value="Genomic_DNA"/>
</dbReference>
<name>A0A162A4C7_DAUCS</name>
<dbReference type="Proteomes" id="UP000077755">
    <property type="component" value="Chromosome 5"/>
</dbReference>
<reference evidence="1" key="1">
    <citation type="journal article" date="2016" name="Nat. Genet.">
        <title>A high-quality carrot genome assembly provides new insights into carotenoid accumulation and asterid genome evolution.</title>
        <authorList>
            <person name="Iorizzo M."/>
            <person name="Ellison S."/>
            <person name="Senalik D."/>
            <person name="Zeng P."/>
            <person name="Satapoomin P."/>
            <person name="Huang J."/>
            <person name="Bowman M."/>
            <person name="Iovene M."/>
            <person name="Sanseverino W."/>
            <person name="Cavagnaro P."/>
            <person name="Yildiz M."/>
            <person name="Macko-Podgorni A."/>
            <person name="Moranska E."/>
            <person name="Grzebelus E."/>
            <person name="Grzebelus D."/>
            <person name="Ashrafi H."/>
            <person name="Zheng Z."/>
            <person name="Cheng S."/>
            <person name="Spooner D."/>
            <person name="Van Deynze A."/>
            <person name="Simon P."/>
        </authorList>
    </citation>
    <scope>NUCLEOTIDE SEQUENCE [LARGE SCALE GENOMIC DNA]</scope>
    <source>
        <tissue evidence="1">Leaf</tissue>
    </source>
</reference>
<accession>A0A162A4C7</accession>
<dbReference type="AlphaFoldDB" id="A0A162A4C7"/>
<protein>
    <submittedName>
        <fullName evidence="1">Uncharacterized protein</fullName>
    </submittedName>
</protein>
<evidence type="ECO:0000313" key="1">
    <source>
        <dbReference type="EMBL" id="KZM95120.1"/>
    </source>
</evidence>
<evidence type="ECO:0000313" key="3">
    <source>
        <dbReference type="Proteomes" id="UP000077755"/>
    </source>
</evidence>
<keyword evidence="3" id="KW-1185">Reference proteome</keyword>
<organism evidence="1">
    <name type="scientific">Daucus carota subsp. sativus</name>
    <name type="common">Carrot</name>
    <dbReference type="NCBI Taxonomy" id="79200"/>
    <lineage>
        <taxon>Eukaryota</taxon>
        <taxon>Viridiplantae</taxon>
        <taxon>Streptophyta</taxon>
        <taxon>Embryophyta</taxon>
        <taxon>Tracheophyta</taxon>
        <taxon>Spermatophyta</taxon>
        <taxon>Magnoliopsida</taxon>
        <taxon>eudicotyledons</taxon>
        <taxon>Gunneridae</taxon>
        <taxon>Pentapetalae</taxon>
        <taxon>asterids</taxon>
        <taxon>campanulids</taxon>
        <taxon>Apiales</taxon>
        <taxon>Apiaceae</taxon>
        <taxon>Apioideae</taxon>
        <taxon>Scandiceae</taxon>
        <taxon>Daucinae</taxon>
        <taxon>Daucus</taxon>
        <taxon>Daucus sect. Daucus</taxon>
    </lineage>
</organism>
<sequence length="343" mass="38310">MKLINLGTVNVDEVGSSSFRETIIEMLKNFPVCKVNSKLVVVDYVVPPLLPKYYSITFKLMNFKPVDAIYHGNYMYLFAVVVENVVYQLDTNFESLRCPEVRDFVGSGFEVEDFDRRYPSRRVMKLVHSWGKISQAVWDKNYPYYLKYEDDSLDGYMVIDGDGADQVIADGSDEGDVAQDKINCSEPDVKGGGKADQRKRISDEEAVGVEGDVAEDKINCRGDDVEGGGGADQRNGDEIEKEMGLVIENGWAIQKFGESKIENVILLVKVDERDKKEEPKPVKSAKRKAISPKYGKKGPKLCRGICTSSVFRSSRFGRGMCASVFLSPAVVRCATMRRNGVVV</sequence>
<reference evidence="2" key="2">
    <citation type="submission" date="2022-03" db="EMBL/GenBank/DDBJ databases">
        <title>Draft title - Genomic analysis of global carrot germplasm unveils the trajectory of domestication and the origin of high carotenoid orange carrot.</title>
        <authorList>
            <person name="Iorizzo M."/>
            <person name="Ellison S."/>
            <person name="Senalik D."/>
            <person name="Macko-Podgorni A."/>
            <person name="Grzebelus D."/>
            <person name="Bostan H."/>
            <person name="Rolling W."/>
            <person name="Curaba J."/>
            <person name="Simon P."/>
        </authorList>
    </citation>
    <scope>NUCLEOTIDE SEQUENCE</scope>
    <source>
        <tissue evidence="2">Leaf</tissue>
    </source>
</reference>